<gene>
    <name evidence="8" type="ORF">K3X48_09235</name>
</gene>
<dbReference type="SUPFAM" id="SSF103481">
    <property type="entry name" value="Multidrug resistance efflux transporter EmrE"/>
    <property type="match status" value="2"/>
</dbReference>
<keyword evidence="5 6" id="KW-0472">Membrane</keyword>
<keyword evidence="4 6" id="KW-1133">Transmembrane helix</keyword>
<dbReference type="InterPro" id="IPR000620">
    <property type="entry name" value="EamA_dom"/>
</dbReference>
<feature type="transmembrane region" description="Helical" evidence="6">
    <location>
        <begin position="48"/>
        <end position="69"/>
    </location>
</feature>
<feature type="transmembrane region" description="Helical" evidence="6">
    <location>
        <begin position="277"/>
        <end position="294"/>
    </location>
</feature>
<dbReference type="Gene3D" id="1.10.3730.20">
    <property type="match status" value="2"/>
</dbReference>
<comment type="subcellular location">
    <subcellularLocation>
        <location evidence="1">Membrane</location>
        <topology evidence="1">Multi-pass membrane protein</topology>
    </subcellularLocation>
</comment>
<evidence type="ECO:0000256" key="3">
    <source>
        <dbReference type="ARBA" id="ARBA00022692"/>
    </source>
</evidence>
<dbReference type="EMBL" id="CP080776">
    <property type="protein sequence ID" value="UWP94423.1"/>
    <property type="molecule type" value="Genomic_DNA"/>
</dbReference>
<feature type="domain" description="EamA" evidence="7">
    <location>
        <begin position="169"/>
        <end position="292"/>
    </location>
</feature>
<feature type="transmembrane region" description="Helical" evidence="6">
    <location>
        <begin position="164"/>
        <end position="181"/>
    </location>
</feature>
<sequence>MPPSLAKNLPDNPHGNLRDNLRGALFMVFSMGAFALEDMALKAAARDIPIGQAVALFGAAGMVMFALVARAQGQRISHPDLLSPVLIWRSLFEISGRLFYALAIALTPLSSASAILQATPLVVALGAVLVFGERVGLRRWMAIAMGFIGVLMILRPGLDAFDPLSGFAVLGMLGFAGRDLATRASPVSMSSAQLGVAGFAMLTLAGVVLIGFGGVARPTPASLGFVAMASVIGVLAYAALTRAMRVGEVSVVTPFRYSRLLFALILGITVFGEQPDLMTLLGSLVIVSSGVVLLRRPARGHR</sequence>
<dbReference type="AlphaFoldDB" id="A0A9Q9H7R3"/>
<feature type="transmembrane region" description="Helical" evidence="6">
    <location>
        <begin position="252"/>
        <end position="271"/>
    </location>
</feature>
<protein>
    <submittedName>
        <fullName evidence="8">DMT family transporter</fullName>
    </submittedName>
</protein>
<dbReference type="Proteomes" id="UP001057991">
    <property type="component" value="Chromosome"/>
</dbReference>
<reference evidence="8" key="1">
    <citation type="submission" date="2021-08" db="EMBL/GenBank/DDBJ databases">
        <authorList>
            <person name="Nwanade C."/>
            <person name="Wang M."/>
            <person name="Masoudi A."/>
            <person name="Yu Z."/>
            <person name="Liu J."/>
        </authorList>
    </citation>
    <scope>NUCLEOTIDE SEQUENCE</scope>
    <source>
        <strain evidence="8">S056</strain>
    </source>
</reference>
<evidence type="ECO:0000259" key="7">
    <source>
        <dbReference type="Pfam" id="PF00892"/>
    </source>
</evidence>
<evidence type="ECO:0000313" key="9">
    <source>
        <dbReference type="Proteomes" id="UP001057991"/>
    </source>
</evidence>
<evidence type="ECO:0000256" key="1">
    <source>
        <dbReference type="ARBA" id="ARBA00004141"/>
    </source>
</evidence>
<evidence type="ECO:0000256" key="4">
    <source>
        <dbReference type="ARBA" id="ARBA00022989"/>
    </source>
</evidence>
<dbReference type="GO" id="GO:0016020">
    <property type="term" value="C:membrane"/>
    <property type="evidence" value="ECO:0007669"/>
    <property type="project" value="UniProtKB-SubCell"/>
</dbReference>
<feature type="transmembrane region" description="Helical" evidence="6">
    <location>
        <begin position="140"/>
        <end position="158"/>
    </location>
</feature>
<feature type="transmembrane region" description="Helical" evidence="6">
    <location>
        <begin position="98"/>
        <end position="131"/>
    </location>
</feature>
<organism evidence="8 9">
    <name type="scientific">Aliiroseovarius crassostreae</name>
    <dbReference type="NCBI Taxonomy" id="154981"/>
    <lineage>
        <taxon>Bacteria</taxon>
        <taxon>Pseudomonadati</taxon>
        <taxon>Pseudomonadota</taxon>
        <taxon>Alphaproteobacteria</taxon>
        <taxon>Rhodobacterales</taxon>
        <taxon>Paracoccaceae</taxon>
        <taxon>Aliiroseovarius</taxon>
    </lineage>
</organism>
<dbReference type="InterPro" id="IPR037185">
    <property type="entry name" value="EmrE-like"/>
</dbReference>
<feature type="transmembrane region" description="Helical" evidence="6">
    <location>
        <begin position="193"/>
        <end position="215"/>
    </location>
</feature>
<feature type="domain" description="EamA" evidence="7">
    <location>
        <begin position="22"/>
        <end position="154"/>
    </location>
</feature>
<feature type="transmembrane region" description="Helical" evidence="6">
    <location>
        <begin position="221"/>
        <end position="240"/>
    </location>
</feature>
<evidence type="ECO:0000313" key="8">
    <source>
        <dbReference type="EMBL" id="UWP94423.1"/>
    </source>
</evidence>
<comment type="similarity">
    <text evidence="2">Belongs to the drug/metabolite transporter (DMT) superfamily. 10 TMS drug/metabolite exporter (DME) (TC 2.A.7.3) family.</text>
</comment>
<proteinExistence type="inferred from homology"/>
<accession>A0A9Q9H7R3</accession>
<dbReference type="RefSeq" id="WP_259805550.1">
    <property type="nucleotide sequence ID" value="NZ_CP080776.1"/>
</dbReference>
<evidence type="ECO:0000256" key="6">
    <source>
        <dbReference type="SAM" id="Phobius"/>
    </source>
</evidence>
<dbReference type="Pfam" id="PF00892">
    <property type="entry name" value="EamA"/>
    <property type="match status" value="2"/>
</dbReference>
<name>A0A9Q9H7R3_9RHOB</name>
<dbReference type="PANTHER" id="PTHR22911:SF6">
    <property type="entry name" value="SOLUTE CARRIER FAMILY 35 MEMBER G1"/>
    <property type="match status" value="1"/>
</dbReference>
<keyword evidence="3 6" id="KW-0812">Transmembrane</keyword>
<feature type="transmembrane region" description="Helical" evidence="6">
    <location>
        <begin position="20"/>
        <end position="36"/>
    </location>
</feature>
<dbReference type="PANTHER" id="PTHR22911">
    <property type="entry name" value="ACYL-MALONYL CONDENSING ENZYME-RELATED"/>
    <property type="match status" value="1"/>
</dbReference>
<evidence type="ECO:0000256" key="5">
    <source>
        <dbReference type="ARBA" id="ARBA00023136"/>
    </source>
</evidence>
<evidence type="ECO:0000256" key="2">
    <source>
        <dbReference type="ARBA" id="ARBA00009853"/>
    </source>
</evidence>